<dbReference type="InterPro" id="IPR049551">
    <property type="entry name" value="PKS_DH_C"/>
</dbReference>
<dbReference type="CDD" id="cd00833">
    <property type="entry name" value="PKS"/>
    <property type="match status" value="1"/>
</dbReference>
<dbReference type="InterPro" id="IPR049552">
    <property type="entry name" value="PKS_DH_N"/>
</dbReference>
<keyword evidence="2" id="KW-0597">Phosphoprotein</keyword>
<dbReference type="InterPro" id="IPR029063">
    <property type="entry name" value="SAM-dependent_MTases_sf"/>
</dbReference>
<feature type="compositionally biased region" description="Polar residues" evidence="7">
    <location>
        <begin position="307"/>
        <end position="320"/>
    </location>
</feature>
<dbReference type="SMART" id="SM00822">
    <property type="entry name" value="PKS_KR"/>
    <property type="match status" value="1"/>
</dbReference>
<dbReference type="GO" id="GO:0032259">
    <property type="term" value="P:methylation"/>
    <property type="evidence" value="ECO:0007669"/>
    <property type="project" value="UniProtKB-KW"/>
</dbReference>
<dbReference type="SUPFAM" id="SSF52151">
    <property type="entry name" value="FabD/lysophospholipase-like"/>
    <property type="match status" value="1"/>
</dbReference>
<dbReference type="InterPro" id="IPR036291">
    <property type="entry name" value="NAD(P)-bd_dom_sf"/>
</dbReference>
<evidence type="ECO:0000313" key="11">
    <source>
        <dbReference type="Proteomes" id="UP000075230"/>
    </source>
</evidence>
<dbReference type="Gene3D" id="3.30.70.250">
    <property type="entry name" value="Malonyl-CoA ACP transacylase, ACP-binding"/>
    <property type="match status" value="1"/>
</dbReference>
<dbReference type="SUPFAM" id="SSF53335">
    <property type="entry name" value="S-adenosyl-L-methionine-dependent methyltransferases"/>
    <property type="match status" value="1"/>
</dbReference>
<dbReference type="SMART" id="SM00829">
    <property type="entry name" value="PKS_ER"/>
    <property type="match status" value="1"/>
</dbReference>
<feature type="region of interest" description="N-terminal hotdog fold" evidence="6">
    <location>
        <begin position="744"/>
        <end position="872"/>
    </location>
</feature>
<dbReference type="InterPro" id="IPR014043">
    <property type="entry name" value="Acyl_transferase_dom"/>
</dbReference>
<evidence type="ECO:0000259" key="9">
    <source>
        <dbReference type="PROSITE" id="PS52019"/>
    </source>
</evidence>
<gene>
    <name evidence="10" type="ORF">RIB2604_03102530</name>
</gene>
<dbReference type="PROSITE" id="PS52019">
    <property type="entry name" value="PKS_MFAS_DH"/>
    <property type="match status" value="1"/>
</dbReference>
<evidence type="ECO:0000256" key="1">
    <source>
        <dbReference type="ARBA" id="ARBA00022450"/>
    </source>
</evidence>
<dbReference type="SUPFAM" id="SSF53901">
    <property type="entry name" value="Thiolase-like"/>
    <property type="match status" value="1"/>
</dbReference>
<dbReference type="Pfam" id="PF13602">
    <property type="entry name" value="ADH_zinc_N_2"/>
    <property type="match status" value="1"/>
</dbReference>
<dbReference type="SMART" id="SM00827">
    <property type="entry name" value="PKS_AT"/>
    <property type="match status" value="1"/>
</dbReference>
<dbReference type="Pfam" id="PF23114">
    <property type="entry name" value="NAD-bd_HRPKS_sdrA"/>
    <property type="match status" value="1"/>
</dbReference>
<feature type="region of interest" description="Disordered" evidence="7">
    <location>
        <begin position="307"/>
        <end position="326"/>
    </location>
</feature>
<dbReference type="Pfam" id="PF00698">
    <property type="entry name" value="Acyl_transf_1"/>
    <property type="match status" value="1"/>
</dbReference>
<dbReference type="EMBL" id="BCWF01000030">
    <property type="protein sequence ID" value="GAT29918.1"/>
    <property type="molecule type" value="Genomic_DNA"/>
</dbReference>
<dbReference type="InterPro" id="IPR014030">
    <property type="entry name" value="Ketoacyl_synth_N"/>
</dbReference>
<feature type="region of interest" description="C-terminal hotdog fold" evidence="6">
    <location>
        <begin position="883"/>
        <end position="1030"/>
    </location>
</feature>
<evidence type="ECO:0000256" key="2">
    <source>
        <dbReference type="ARBA" id="ARBA00022553"/>
    </source>
</evidence>
<dbReference type="FunFam" id="3.40.50.720:FF:000209">
    <property type="entry name" value="Polyketide synthase Pks12"/>
    <property type="match status" value="1"/>
</dbReference>
<keyword evidence="4 10" id="KW-0808">Transferase</keyword>
<dbReference type="Pfam" id="PF08240">
    <property type="entry name" value="ADH_N"/>
    <property type="match status" value="1"/>
</dbReference>
<dbReference type="GO" id="GO:1901336">
    <property type="term" value="P:lactone biosynthetic process"/>
    <property type="evidence" value="ECO:0007669"/>
    <property type="project" value="UniProtKB-ARBA"/>
</dbReference>
<dbReference type="InterPro" id="IPR016039">
    <property type="entry name" value="Thiolase-like"/>
</dbReference>
<dbReference type="Gene3D" id="3.30.70.3290">
    <property type="match status" value="1"/>
</dbReference>
<dbReference type="InterPro" id="IPR020807">
    <property type="entry name" value="PKS_DH"/>
</dbReference>
<dbReference type="InterPro" id="IPR016035">
    <property type="entry name" value="Acyl_Trfase/lysoPLipase"/>
</dbReference>
<dbReference type="InterPro" id="IPR056501">
    <property type="entry name" value="NAD-bd_HRPKS_sdrA"/>
</dbReference>
<reference evidence="10 11" key="1">
    <citation type="journal article" date="2016" name="DNA Res.">
        <title>Genome sequence of Aspergillus luchuensis NBRC 4314.</title>
        <authorList>
            <person name="Yamada O."/>
            <person name="Machida M."/>
            <person name="Hosoyama A."/>
            <person name="Goto M."/>
            <person name="Takahashi T."/>
            <person name="Futagami T."/>
            <person name="Yamagata Y."/>
            <person name="Takeuchi M."/>
            <person name="Kobayashi T."/>
            <person name="Koike H."/>
            <person name="Abe K."/>
            <person name="Asai K."/>
            <person name="Arita M."/>
            <person name="Fujita N."/>
            <person name="Fukuda K."/>
            <person name="Higa K."/>
            <person name="Horikawa H."/>
            <person name="Ishikawa T."/>
            <person name="Jinno K."/>
            <person name="Kato Y."/>
            <person name="Kirimura K."/>
            <person name="Mizutani O."/>
            <person name="Nakasone K."/>
            <person name="Sano M."/>
            <person name="Shiraishi Y."/>
            <person name="Tsukahara M."/>
            <person name="Gomi K."/>
        </authorList>
    </citation>
    <scope>NUCLEOTIDE SEQUENCE [LARGE SCALE GENOMIC DNA]</scope>
    <source>
        <strain evidence="10 11">RIB 2604</strain>
    </source>
</reference>
<dbReference type="InterPro" id="IPR049900">
    <property type="entry name" value="PKS_mFAS_DH"/>
</dbReference>
<dbReference type="InterPro" id="IPR016036">
    <property type="entry name" value="Malonyl_transacylase_ACP-bd"/>
</dbReference>
<comment type="caution">
    <text evidence="10">The sequence shown here is derived from an EMBL/GenBank/DDBJ whole genome shotgun (WGS) entry which is preliminary data.</text>
</comment>
<evidence type="ECO:0000256" key="5">
    <source>
        <dbReference type="ARBA" id="ARBA00023268"/>
    </source>
</evidence>
<dbReference type="Pfam" id="PF21089">
    <property type="entry name" value="PKS_DH_N"/>
    <property type="match status" value="1"/>
</dbReference>
<dbReference type="GO" id="GO:0016491">
    <property type="term" value="F:oxidoreductase activity"/>
    <property type="evidence" value="ECO:0007669"/>
    <property type="project" value="InterPro"/>
</dbReference>
<dbReference type="Gene3D" id="3.40.50.150">
    <property type="entry name" value="Vaccinia Virus protein VP39"/>
    <property type="match status" value="1"/>
</dbReference>
<dbReference type="InterPro" id="IPR001227">
    <property type="entry name" value="Ac_transferase_dom_sf"/>
</dbReference>
<evidence type="ECO:0000256" key="3">
    <source>
        <dbReference type="ARBA" id="ARBA00022603"/>
    </source>
</evidence>
<evidence type="ECO:0000313" key="10">
    <source>
        <dbReference type="EMBL" id="GAT29918.1"/>
    </source>
</evidence>
<evidence type="ECO:0000256" key="4">
    <source>
        <dbReference type="ARBA" id="ARBA00022679"/>
    </source>
</evidence>
<dbReference type="InterPro" id="IPR050091">
    <property type="entry name" value="PKS_NRPS_Biosynth_Enz"/>
</dbReference>
<dbReference type="Gene3D" id="3.40.50.720">
    <property type="entry name" value="NAD(P)-binding Rossmann-like Domain"/>
    <property type="match status" value="2"/>
</dbReference>
<dbReference type="SUPFAM" id="SSF50129">
    <property type="entry name" value="GroES-like"/>
    <property type="match status" value="1"/>
</dbReference>
<dbReference type="InterPro" id="IPR011032">
    <property type="entry name" value="GroES-like_sf"/>
</dbReference>
<accession>A0A146FX47</accession>
<dbReference type="GO" id="GO:0004312">
    <property type="term" value="F:fatty acid synthase activity"/>
    <property type="evidence" value="ECO:0007669"/>
    <property type="project" value="TreeGrafter"/>
</dbReference>
<dbReference type="GO" id="GO:0008168">
    <property type="term" value="F:methyltransferase activity"/>
    <property type="evidence" value="ECO:0007669"/>
    <property type="project" value="UniProtKB-KW"/>
</dbReference>
<dbReference type="GO" id="GO:0006633">
    <property type="term" value="P:fatty acid biosynthetic process"/>
    <property type="evidence" value="ECO:0007669"/>
    <property type="project" value="TreeGrafter"/>
</dbReference>
<dbReference type="InterPro" id="IPR013968">
    <property type="entry name" value="PKS_KR"/>
</dbReference>
<protein>
    <submittedName>
        <fullName evidence="10">Fatty acid synthase S-acetyltransferase</fullName>
    </submittedName>
</protein>
<dbReference type="SUPFAM" id="SSF55048">
    <property type="entry name" value="Probable ACP-binding domain of malonyl-CoA ACP transacylase"/>
    <property type="match status" value="1"/>
</dbReference>
<keyword evidence="5" id="KW-0511">Multifunctional enzyme</keyword>
<dbReference type="Pfam" id="PF02801">
    <property type="entry name" value="Ketoacyl-synt_C"/>
    <property type="match status" value="1"/>
</dbReference>
<proteinExistence type="predicted"/>
<organism evidence="10 11">
    <name type="scientific">Aspergillus kawachii</name>
    <name type="common">White koji mold</name>
    <name type="synonym">Aspergillus awamori var. kawachi</name>
    <dbReference type="NCBI Taxonomy" id="1069201"/>
    <lineage>
        <taxon>Eukaryota</taxon>
        <taxon>Fungi</taxon>
        <taxon>Dikarya</taxon>
        <taxon>Ascomycota</taxon>
        <taxon>Pezizomycotina</taxon>
        <taxon>Eurotiomycetes</taxon>
        <taxon>Eurotiomycetidae</taxon>
        <taxon>Eurotiales</taxon>
        <taxon>Aspergillaceae</taxon>
        <taxon>Aspergillus</taxon>
        <taxon>Aspergillus subgen. Circumdati</taxon>
    </lineage>
</organism>
<evidence type="ECO:0000259" key="8">
    <source>
        <dbReference type="PROSITE" id="PS52004"/>
    </source>
</evidence>
<evidence type="ECO:0000256" key="6">
    <source>
        <dbReference type="PROSITE-ProRule" id="PRU01363"/>
    </source>
</evidence>
<dbReference type="PANTHER" id="PTHR43775">
    <property type="entry name" value="FATTY ACID SYNTHASE"/>
    <property type="match status" value="1"/>
</dbReference>
<keyword evidence="3" id="KW-0489">Methyltransferase</keyword>
<dbReference type="PROSITE" id="PS52004">
    <property type="entry name" value="KS3_2"/>
    <property type="match status" value="1"/>
</dbReference>
<dbReference type="Pfam" id="PF00109">
    <property type="entry name" value="ketoacyl-synt"/>
    <property type="match status" value="1"/>
</dbReference>
<dbReference type="InterPro" id="IPR013154">
    <property type="entry name" value="ADH-like_N"/>
</dbReference>
<dbReference type="PANTHER" id="PTHR43775:SF49">
    <property type="entry name" value="SYNTHASE, PUTATIVE (JCVI)-RELATED"/>
    <property type="match status" value="1"/>
</dbReference>
<feature type="active site" description="Proton donor; for dehydratase activity" evidence="6">
    <location>
        <position position="944"/>
    </location>
</feature>
<dbReference type="InterPro" id="IPR057326">
    <property type="entry name" value="KR_dom"/>
</dbReference>
<dbReference type="Gene3D" id="3.90.180.10">
    <property type="entry name" value="Medium-chain alcohol dehydrogenases, catalytic domain"/>
    <property type="match status" value="1"/>
</dbReference>
<dbReference type="InterPro" id="IPR014031">
    <property type="entry name" value="Ketoacyl_synth_C"/>
</dbReference>
<dbReference type="Gene3D" id="3.40.366.10">
    <property type="entry name" value="Malonyl-Coenzyme A Acyl Carrier Protein, domain 2"/>
    <property type="match status" value="1"/>
</dbReference>
<dbReference type="Gene3D" id="3.40.47.10">
    <property type="match status" value="1"/>
</dbReference>
<dbReference type="InterPro" id="IPR020841">
    <property type="entry name" value="PKS_Beta-ketoAc_synthase_dom"/>
</dbReference>
<dbReference type="VEuPathDB" id="FungiDB:ASPFODRAFT_142034"/>
<name>A0A146FX47_ASPKA</name>
<feature type="domain" description="PKS/mFAS DH" evidence="9">
    <location>
        <begin position="744"/>
        <end position="1030"/>
    </location>
</feature>
<keyword evidence="1" id="KW-0596">Phosphopantetheine</keyword>
<evidence type="ECO:0000256" key="7">
    <source>
        <dbReference type="SAM" id="MobiDB-lite"/>
    </source>
</evidence>
<dbReference type="SUPFAM" id="SSF51735">
    <property type="entry name" value="NAD(P)-binding Rossmann-fold domains"/>
    <property type="match status" value="2"/>
</dbReference>
<sequence length="2266" mass="249265">MAIDNGSEHVVEASAIHIEDVGEQPHPEQPPAAPWSQVDQLPSGSLPPIAIVGMGMRFPGNIRTAEEFWSLLVEKRSALGEVPPGRYHGDSFYHPTRPHEIKTKHGYFLQEEYLGKVDKDFVGKPSEAGSLDPQQRLLLEVVWECMENAGQIDWRGRDIGCFVGSFGEDWLEITSKDTQYIDRFRAMGTGDFAFANRISFEFDLKGPSITYKTACSSSLVALHQACQAIYSGDCSTAIVGGSSIIFSPTMSVTMSDNLVLAPDGRCKTFDASADGYGRGEGINAIFIKPLDAAIRDGDPIRAIIRSTATNSDGKTPNISTPDRESQETLIRKAYSRAGISDPCQTALFECHGTGTTIGDVTETQAVTSIFGEKGIFLGAVKPNVGHMEGASGLTSVIKAVLCLEHRQIPPNIYFETPHPQNTLMNGDQTTMDRAECSQPLCTAIQLAMVNLLASCDIHPSKVIGHSSGEIAAAYASGAISMETAIILAYYRGQVSSQSEGKGAMMAVGMNPKQVSSYITGGVVVACYNSPESVTLSGDKASLEDVASRIRSETPDTLMKMLPVQVAYHSSHMMFAAAHYEELIRPYVSCRPKLAAQMFSTMTGQEIQNTNQLDAAYWRANLESPVQFTAAMGAALKSTSELLQPLVLEIGPHSALSGPIRQISKDVDITNTYCPTVVRGEESTSTFLKAVGQAYLHGSRVRFAAVNGSGTCIKDFSPYPWQYDDLGWSESRPPRQWRLRKFPHHELLGSRTLESGDLEPCWRNILRLDEVPWIWDHNVSGQIVFPCAGYIAMVAEAARQFTGSDKILLRNILIRNALLLEPSLEYELLTSLRPVTVNDLVESSWFDFTVCSYDGNSWKKHCSGQVKSGTLSDPPPPSRTAVFSRPLSSPYLYRQLKKAGLKYGTSFQGLHDITASPSSYEAAATVEDDPSLHSDHYLIHPTAIDQCLQLHCVAACRGIAPGVGVVGVPSYISEVYLTHSSETMSLVVSPTSSGPMSGSLGGDSRLIRSDSSIALFMRDARFFALESEGAIVRKEPFLCSHMDYKPEIRLNRTKGSIRRAGVDTGLETTARLAVLAILDFDVLVRNLTPTVPHMTKYQQWIQSEALRIRTEDYHSIEEARESARMSPGERLSLWKDLLDKVPDPRLSEFFADARYCLESEMESLMVGKQSAAQLLAPRDSWKDIYAYAVDDFDWNQLFRLAAHSSPQLRILEIGAGTGSATVAALRALVDASGERTFARYVVTDVTPGFLIPLQEKHGNQLEYAVLDISLSPADQGFEVGGFDLVIASNGTLPGWWLGDSDQRVDRPYVKVDRWKNELIKAGFLEMEDFVYDEDFPFQMSATMIARSAPSKPSIPVISLLGTLQTQKHPWAAVIEKKLSYNGYDAEWCIFGGDVKEGVVISLLDLDGPFLYDLSDESFSNLRGYLSFARRTLWVTRLSQKTCSDPRYGLIQGFGRTIRAETGMDFRTLEIDDFNDTTADLLVRVFNEFLDEKANPSGRDYEYTIEDSIVYTTRCNGLSKENQLEVEGNCGPLRLHPGVRGVLDTLQWVEEERQMSLKQNEVEVEMRFLSLNFKDLMFALGLLVTDLPLGLEGSGVVRRVGSEVVDLHAGDAVIVIQQGTFKTRLIAQETNCMRIPDDISLEQASAMPCVYATAIYSLLTIGNLNKGQTVLVHSACGGVGLAAIDICRMVGAEIYATVSSEEKIQFLMKNFNISRDRIFDSRSVSFRSGVLAATNGRGVDLVLNSLAGELLHASWDCVAPMGKMIEIGKRDMLEHGKLEMVHFANNRSFFGVDLSEMLDDYPDLVRGSINEMFSYCQEGRLQAQLFPRLFEADDIASAFRHMQTGRHIGKIVVKMPEVPHSLKYKPIEKRYIFPPTKSYLLVGGFGGIGRVLATWMVTNGARHLVIMSRSAGQSESDQAYVKELESQGCTVAVVHGSVEDADSVEQAVSASEHELAGVVNLSLVLRDELFANMSYAQWIAPQGPKIRGTWNLHNVCSGKQLDFFVLFSSVVGTSGNPGQSNYGAANTFVDAFVTYRRSLGLPATRVTLGAVEEVGNFSRNTRLVELFQTQSRFSLSEQEVIDAFRLALPHTNTTTDPPSLIPSPLDIMVGITSFLNPDQMEINNSKASFEQDVRFNIPSLMRTSKAEAHNQEADVLLRLFEAIANDPSFLNDPKCESTIIRELGKRVGNFSAQAGLDEKQIASFPIDSLMGLEVKYWIRRSLDLETSVLEISQAKTVAGVAALVMKGLRTKYGISAEDAVAVADSGTS</sequence>
<feature type="active site" description="Proton acceptor; for dehydratase activity" evidence="6">
    <location>
        <position position="776"/>
    </location>
</feature>
<dbReference type="Gene3D" id="3.10.129.110">
    <property type="entry name" value="Polyketide synthase dehydratase"/>
    <property type="match status" value="1"/>
</dbReference>
<dbReference type="Pfam" id="PF14765">
    <property type="entry name" value="PS-DH"/>
    <property type="match status" value="1"/>
</dbReference>
<dbReference type="InterPro" id="IPR042104">
    <property type="entry name" value="PKS_dehydratase_sf"/>
</dbReference>
<dbReference type="GO" id="GO:0044550">
    <property type="term" value="P:secondary metabolite biosynthetic process"/>
    <property type="evidence" value="ECO:0007669"/>
    <property type="project" value="TreeGrafter"/>
</dbReference>
<dbReference type="VEuPathDB" id="FungiDB:ASPFODRAFT_210761"/>
<feature type="domain" description="Ketosynthase family 3 (KS3)" evidence="8">
    <location>
        <begin position="46"/>
        <end position="489"/>
    </location>
</feature>
<reference evidence="11" key="2">
    <citation type="submission" date="2016-02" db="EMBL/GenBank/DDBJ databases">
        <title>Genome sequencing of Aspergillus luchuensis NBRC 4314.</title>
        <authorList>
            <person name="Yamada O."/>
        </authorList>
    </citation>
    <scope>NUCLEOTIDE SEQUENCE [LARGE SCALE GENOMIC DNA]</scope>
    <source>
        <strain evidence="11">RIB 2604</strain>
    </source>
</reference>
<dbReference type="Proteomes" id="UP000075230">
    <property type="component" value="Unassembled WGS sequence"/>
</dbReference>
<dbReference type="CDD" id="cd05195">
    <property type="entry name" value="enoyl_red"/>
    <property type="match status" value="1"/>
</dbReference>
<dbReference type="InterPro" id="IPR020843">
    <property type="entry name" value="ER"/>
</dbReference>
<dbReference type="Pfam" id="PF08659">
    <property type="entry name" value="KR"/>
    <property type="match status" value="1"/>
</dbReference>
<dbReference type="Gene3D" id="1.10.287.1960">
    <property type="match status" value="1"/>
</dbReference>
<dbReference type="SMART" id="SM00826">
    <property type="entry name" value="PKS_DH"/>
    <property type="match status" value="1"/>
</dbReference>
<dbReference type="SMART" id="SM00825">
    <property type="entry name" value="PKS_KS"/>
    <property type="match status" value="1"/>
</dbReference>